<dbReference type="Pfam" id="PF07727">
    <property type="entry name" value="RVT_2"/>
    <property type="match status" value="1"/>
</dbReference>
<sequence>MELPHSESDLPVSNPISLDHPVSTDQLPLQVSTWFCHLMQIISKLGIFNPKELLTTSEPHATEDALQQENWKATMTNEILALMTKGFHQLAGFDFNETFSTPVVKPTTIRTILAIAVTYGWCIRQLDVNNAFLNGISQEEVYMEQPPGFVDPKASTMVCKLHKALYGLKQVPRAWFDKLHIVLIQLGFVSAKSNQSLFTRISSRHSTFLLVYVDHILSTGSNANLINDLVFKFNNAFVLKDLGDIN</sequence>
<feature type="domain" description="Reverse transcriptase Ty1/copia-type" evidence="1">
    <location>
        <begin position="82"/>
        <end position="245"/>
    </location>
</feature>
<comment type="caution">
    <text evidence="2">The sequence shown here is derived from an EMBL/GenBank/DDBJ whole genome shotgun (WGS) entry which is preliminary data.</text>
</comment>
<accession>A0A438GPS2</accession>
<evidence type="ECO:0000313" key="2">
    <source>
        <dbReference type="EMBL" id="RVW74194.1"/>
    </source>
</evidence>
<dbReference type="EMBL" id="QGNW01000374">
    <property type="protein sequence ID" value="RVW74194.1"/>
    <property type="molecule type" value="Genomic_DNA"/>
</dbReference>
<evidence type="ECO:0000313" key="3">
    <source>
        <dbReference type="Proteomes" id="UP000288805"/>
    </source>
</evidence>
<dbReference type="InterPro" id="IPR013103">
    <property type="entry name" value="RVT_2"/>
</dbReference>
<reference evidence="2 3" key="1">
    <citation type="journal article" date="2018" name="PLoS Genet.">
        <title>Population sequencing reveals clonal diversity and ancestral inbreeding in the grapevine cultivar Chardonnay.</title>
        <authorList>
            <person name="Roach M.J."/>
            <person name="Johnson D.L."/>
            <person name="Bohlmann J."/>
            <person name="van Vuuren H.J."/>
            <person name="Jones S.J."/>
            <person name="Pretorius I.S."/>
            <person name="Schmidt S.A."/>
            <person name="Borneman A.R."/>
        </authorList>
    </citation>
    <scope>NUCLEOTIDE SEQUENCE [LARGE SCALE GENOMIC DNA]</scope>
    <source>
        <strain evidence="3">cv. Chardonnay</strain>
        <tissue evidence="2">Leaf</tissue>
    </source>
</reference>
<proteinExistence type="predicted"/>
<name>A0A438GPS2_VITVI</name>
<gene>
    <name evidence="2" type="primary">RE1_1031</name>
    <name evidence="2" type="ORF">CK203_055984</name>
</gene>
<dbReference type="AlphaFoldDB" id="A0A438GPS2"/>
<organism evidence="2 3">
    <name type="scientific">Vitis vinifera</name>
    <name type="common">Grape</name>
    <dbReference type="NCBI Taxonomy" id="29760"/>
    <lineage>
        <taxon>Eukaryota</taxon>
        <taxon>Viridiplantae</taxon>
        <taxon>Streptophyta</taxon>
        <taxon>Embryophyta</taxon>
        <taxon>Tracheophyta</taxon>
        <taxon>Spermatophyta</taxon>
        <taxon>Magnoliopsida</taxon>
        <taxon>eudicotyledons</taxon>
        <taxon>Gunneridae</taxon>
        <taxon>Pentapetalae</taxon>
        <taxon>rosids</taxon>
        <taxon>Vitales</taxon>
        <taxon>Vitaceae</taxon>
        <taxon>Viteae</taxon>
        <taxon>Vitis</taxon>
    </lineage>
</organism>
<evidence type="ECO:0000259" key="1">
    <source>
        <dbReference type="Pfam" id="PF07727"/>
    </source>
</evidence>
<dbReference type="Proteomes" id="UP000288805">
    <property type="component" value="Unassembled WGS sequence"/>
</dbReference>
<protein>
    <submittedName>
        <fullName evidence="2">Retrovirus-related Pol polyprotein from transposon RE1</fullName>
    </submittedName>
</protein>